<dbReference type="SUPFAM" id="SSF103473">
    <property type="entry name" value="MFS general substrate transporter"/>
    <property type="match status" value="1"/>
</dbReference>
<gene>
    <name evidence="9" type="ORF">Z517_10063</name>
</gene>
<keyword evidence="10" id="KW-1185">Reference proteome</keyword>
<dbReference type="PANTHER" id="PTHR23501">
    <property type="entry name" value="MAJOR FACILITATOR SUPERFAMILY"/>
    <property type="match status" value="1"/>
</dbReference>
<evidence type="ECO:0000313" key="9">
    <source>
        <dbReference type="EMBL" id="KIW77617.1"/>
    </source>
</evidence>
<feature type="transmembrane region" description="Helical" evidence="7">
    <location>
        <begin position="128"/>
        <end position="146"/>
    </location>
</feature>
<sequence>MALQETETTVAQDPVDSKQSSADHLGVHEKKDAADDVHIHNEYAYKGDDSDGNVTWTLRHSVAAISLGMLYAGSQVMLYFVGGCLSFIEADLGAEKVGSWLPVSNTLAITAVSPFVGYLQDLLGRRNITLAGSIVIMLGIALIGSANSFGQAVTGMALSGAGAGVCELTALAGLSDIVPVRRRGFALALMTASILPFTPYVMYSQLLSTYRTWRWTQWIALIWNGVVFLGLLTTYFPKAHPRLEGMSKQQILKRIDYLGAILSVVGITLFLVALQSGGYTHPWASGYVLAQLIIGILLIIAWVIWEWKYAPHPMIPRELYQGQRVVALTFLVAFVAGFDFYSLINFFPISFSTLWSPDPVQVGLKGLGYGISTTAGAVFWNALLSTRLEAKYILLMSSIIMTAFIGGLVATTPETPKLAVALGTIASFGVGGILVPAATVALIVVPDSLLATTAALSLSIRTVGGSIGFTIYYNIFVNKLNTQLPKQIAKYAIKAGLPAADATEFVTMFLAAPANITQAVGYTPQVLAGATLGERWAYAESLKWVWVTSIPFGVLAIITCFFIPNIKKYQTNRVAVAL</sequence>
<dbReference type="VEuPathDB" id="FungiDB:Z517_10063"/>
<keyword evidence="5 7" id="KW-0472">Membrane</keyword>
<feature type="region of interest" description="Disordered" evidence="6">
    <location>
        <begin position="1"/>
        <end position="24"/>
    </location>
</feature>
<dbReference type="Pfam" id="PF06609">
    <property type="entry name" value="TRI12"/>
    <property type="match status" value="1"/>
</dbReference>
<feature type="transmembrane region" description="Helical" evidence="7">
    <location>
        <begin position="152"/>
        <end position="172"/>
    </location>
</feature>
<organism evidence="9 10">
    <name type="scientific">Fonsecaea pedrosoi CBS 271.37</name>
    <dbReference type="NCBI Taxonomy" id="1442368"/>
    <lineage>
        <taxon>Eukaryota</taxon>
        <taxon>Fungi</taxon>
        <taxon>Dikarya</taxon>
        <taxon>Ascomycota</taxon>
        <taxon>Pezizomycotina</taxon>
        <taxon>Eurotiomycetes</taxon>
        <taxon>Chaetothyriomycetidae</taxon>
        <taxon>Chaetothyriales</taxon>
        <taxon>Herpotrichiellaceae</taxon>
        <taxon>Fonsecaea</taxon>
    </lineage>
</organism>
<dbReference type="Gene3D" id="1.20.1250.20">
    <property type="entry name" value="MFS general substrate transporter like domains"/>
    <property type="match status" value="1"/>
</dbReference>
<accession>A0A0D2ETR6</accession>
<feature type="transmembrane region" description="Helical" evidence="7">
    <location>
        <begin position="456"/>
        <end position="475"/>
    </location>
</feature>
<dbReference type="OrthoDB" id="4161376at2759"/>
<dbReference type="GO" id="GO:0005886">
    <property type="term" value="C:plasma membrane"/>
    <property type="evidence" value="ECO:0007669"/>
    <property type="project" value="TreeGrafter"/>
</dbReference>
<keyword evidence="3 7" id="KW-0812">Transmembrane</keyword>
<evidence type="ECO:0000256" key="1">
    <source>
        <dbReference type="ARBA" id="ARBA00004141"/>
    </source>
</evidence>
<evidence type="ECO:0000256" key="5">
    <source>
        <dbReference type="ARBA" id="ARBA00023136"/>
    </source>
</evidence>
<dbReference type="AlphaFoldDB" id="A0A0D2ETR6"/>
<dbReference type="Proteomes" id="UP000053029">
    <property type="component" value="Unassembled WGS sequence"/>
</dbReference>
<reference evidence="9 10" key="1">
    <citation type="submission" date="2015-01" db="EMBL/GenBank/DDBJ databases">
        <title>The Genome Sequence of Fonsecaea pedrosoi CBS 271.37.</title>
        <authorList>
            <consortium name="The Broad Institute Genomics Platform"/>
            <person name="Cuomo C."/>
            <person name="de Hoog S."/>
            <person name="Gorbushina A."/>
            <person name="Stielow B."/>
            <person name="Teixiera M."/>
            <person name="Abouelleil A."/>
            <person name="Chapman S.B."/>
            <person name="Priest M."/>
            <person name="Young S.K."/>
            <person name="Wortman J."/>
            <person name="Nusbaum C."/>
            <person name="Birren B."/>
        </authorList>
    </citation>
    <scope>NUCLEOTIDE SEQUENCE [LARGE SCALE GENOMIC DNA]</scope>
    <source>
        <strain evidence="9 10">CBS 271.37</strain>
    </source>
</reference>
<feature type="transmembrane region" description="Helical" evidence="7">
    <location>
        <begin position="392"/>
        <end position="412"/>
    </location>
</feature>
<feature type="transmembrane region" description="Helical" evidence="7">
    <location>
        <begin position="100"/>
        <end position="119"/>
    </location>
</feature>
<feature type="transmembrane region" description="Helical" evidence="7">
    <location>
        <begin position="418"/>
        <end position="444"/>
    </location>
</feature>
<dbReference type="GeneID" id="25309553"/>
<feature type="transmembrane region" description="Helical" evidence="7">
    <location>
        <begin position="325"/>
        <end position="347"/>
    </location>
</feature>
<feature type="transmembrane region" description="Helical" evidence="7">
    <location>
        <begin position="286"/>
        <end position="305"/>
    </location>
</feature>
<dbReference type="PROSITE" id="PS50850">
    <property type="entry name" value="MFS"/>
    <property type="match status" value="1"/>
</dbReference>
<feature type="transmembrane region" description="Helical" evidence="7">
    <location>
        <begin position="68"/>
        <end position="88"/>
    </location>
</feature>
<feature type="domain" description="Major facilitator superfamily (MFS) profile" evidence="8">
    <location>
        <begin position="61"/>
        <end position="567"/>
    </location>
</feature>
<dbReference type="HOGENOM" id="CLU_000960_25_3_1"/>
<name>A0A0D2ETR6_9EURO</name>
<feature type="transmembrane region" description="Helical" evidence="7">
    <location>
        <begin position="215"/>
        <end position="236"/>
    </location>
</feature>
<dbReference type="RefSeq" id="XP_013281425.1">
    <property type="nucleotide sequence ID" value="XM_013425971.1"/>
</dbReference>
<comment type="subcellular location">
    <subcellularLocation>
        <location evidence="1">Membrane</location>
        <topology evidence="1">Multi-pass membrane protein</topology>
    </subcellularLocation>
</comment>
<proteinExistence type="predicted"/>
<dbReference type="InterPro" id="IPR036259">
    <property type="entry name" value="MFS_trans_sf"/>
</dbReference>
<dbReference type="GO" id="GO:0022857">
    <property type="term" value="F:transmembrane transporter activity"/>
    <property type="evidence" value="ECO:0007669"/>
    <property type="project" value="InterPro"/>
</dbReference>
<evidence type="ECO:0000256" key="4">
    <source>
        <dbReference type="ARBA" id="ARBA00022989"/>
    </source>
</evidence>
<dbReference type="EMBL" id="KN846974">
    <property type="protein sequence ID" value="KIW77617.1"/>
    <property type="molecule type" value="Genomic_DNA"/>
</dbReference>
<dbReference type="PANTHER" id="PTHR23501:SF109">
    <property type="entry name" value="MAJOR FACILITATOR SUPERFAMILY (MFS) PROFILE DOMAIN-CONTAINING PROTEIN-RELATED"/>
    <property type="match status" value="1"/>
</dbReference>
<evidence type="ECO:0000256" key="6">
    <source>
        <dbReference type="SAM" id="MobiDB-lite"/>
    </source>
</evidence>
<feature type="transmembrane region" description="Helical" evidence="7">
    <location>
        <begin position="367"/>
        <end position="385"/>
    </location>
</feature>
<dbReference type="InterPro" id="IPR020846">
    <property type="entry name" value="MFS_dom"/>
</dbReference>
<keyword evidence="2" id="KW-0813">Transport</keyword>
<dbReference type="InterPro" id="IPR010573">
    <property type="entry name" value="MFS_Str1/Tri12-like"/>
</dbReference>
<feature type="transmembrane region" description="Helical" evidence="7">
    <location>
        <begin position="184"/>
        <end position="203"/>
    </location>
</feature>
<evidence type="ECO:0000256" key="7">
    <source>
        <dbReference type="SAM" id="Phobius"/>
    </source>
</evidence>
<feature type="transmembrane region" description="Helical" evidence="7">
    <location>
        <begin position="257"/>
        <end position="274"/>
    </location>
</feature>
<feature type="compositionally biased region" description="Polar residues" evidence="6">
    <location>
        <begin position="1"/>
        <end position="22"/>
    </location>
</feature>
<evidence type="ECO:0000256" key="3">
    <source>
        <dbReference type="ARBA" id="ARBA00022692"/>
    </source>
</evidence>
<feature type="transmembrane region" description="Helical" evidence="7">
    <location>
        <begin position="544"/>
        <end position="563"/>
    </location>
</feature>
<evidence type="ECO:0000259" key="8">
    <source>
        <dbReference type="PROSITE" id="PS50850"/>
    </source>
</evidence>
<protein>
    <recommendedName>
        <fullName evidence="8">Major facilitator superfamily (MFS) profile domain-containing protein</fullName>
    </recommendedName>
</protein>
<evidence type="ECO:0000313" key="10">
    <source>
        <dbReference type="Proteomes" id="UP000053029"/>
    </source>
</evidence>
<keyword evidence="4 7" id="KW-1133">Transmembrane helix</keyword>
<evidence type="ECO:0000256" key="2">
    <source>
        <dbReference type="ARBA" id="ARBA00022448"/>
    </source>
</evidence>